<feature type="chain" id="PRO_5030885128" description="Protein kinase domain-containing protein" evidence="19">
    <location>
        <begin position="24"/>
        <end position="615"/>
    </location>
</feature>
<evidence type="ECO:0000256" key="11">
    <source>
        <dbReference type="ARBA" id="ARBA00023136"/>
    </source>
</evidence>
<evidence type="ECO:0000256" key="12">
    <source>
        <dbReference type="ARBA" id="ARBA00023170"/>
    </source>
</evidence>
<dbReference type="InterPro" id="IPR017441">
    <property type="entry name" value="Protein_kinase_ATP_BS"/>
</dbReference>
<feature type="binding site" evidence="16">
    <location>
        <position position="329"/>
    </location>
    <ligand>
        <name>ATP</name>
        <dbReference type="ChEBI" id="CHEBI:30616"/>
    </ligand>
</feature>
<dbReference type="FunFam" id="1.10.510.10:FF:000129">
    <property type="entry name" value="cysteine-rich receptor-like protein kinase 10"/>
    <property type="match status" value="1"/>
</dbReference>
<dbReference type="CDD" id="cd14066">
    <property type="entry name" value="STKc_IRAK"/>
    <property type="match status" value="1"/>
</dbReference>
<feature type="transmembrane region" description="Helical" evidence="18">
    <location>
        <begin position="166"/>
        <end position="189"/>
    </location>
</feature>
<dbReference type="InterPro" id="IPR008271">
    <property type="entry name" value="Ser/Thr_kinase_AS"/>
</dbReference>
<keyword evidence="9 16" id="KW-0067">ATP-binding</keyword>
<evidence type="ECO:0000256" key="16">
    <source>
        <dbReference type="PROSITE-ProRule" id="PRU10141"/>
    </source>
</evidence>
<evidence type="ECO:0000256" key="6">
    <source>
        <dbReference type="ARBA" id="ARBA00022737"/>
    </source>
</evidence>
<evidence type="ECO:0000256" key="3">
    <source>
        <dbReference type="ARBA" id="ARBA00022679"/>
    </source>
</evidence>
<dbReference type="PANTHER" id="PTHR27002">
    <property type="entry name" value="RECEPTOR-LIKE SERINE/THREONINE-PROTEIN KINASE SD1-8"/>
    <property type="match status" value="1"/>
</dbReference>
<dbReference type="GO" id="GO:0005886">
    <property type="term" value="C:plasma membrane"/>
    <property type="evidence" value="ECO:0007669"/>
    <property type="project" value="TreeGrafter"/>
</dbReference>
<comment type="catalytic activity">
    <reaction evidence="14">
        <text>L-seryl-[protein] + ATP = O-phospho-L-seryl-[protein] + ADP + H(+)</text>
        <dbReference type="Rhea" id="RHEA:17989"/>
        <dbReference type="Rhea" id="RHEA-COMP:9863"/>
        <dbReference type="Rhea" id="RHEA-COMP:11604"/>
        <dbReference type="ChEBI" id="CHEBI:15378"/>
        <dbReference type="ChEBI" id="CHEBI:29999"/>
        <dbReference type="ChEBI" id="CHEBI:30616"/>
        <dbReference type="ChEBI" id="CHEBI:83421"/>
        <dbReference type="ChEBI" id="CHEBI:456216"/>
    </reaction>
</comment>
<dbReference type="Gramene" id="AUR62036637-RA">
    <property type="protein sequence ID" value="AUR62036637-RA:cds"/>
    <property type="gene ID" value="AUR62036637"/>
</dbReference>
<dbReference type="FunFam" id="3.30.200.20:FF:000142">
    <property type="entry name" value="Cysteine-rich receptor-like protein kinase 10"/>
    <property type="match status" value="1"/>
</dbReference>
<keyword evidence="11 18" id="KW-0472">Membrane</keyword>
<name>A0A803MWQ7_CHEQI</name>
<dbReference type="Gene3D" id="1.10.510.10">
    <property type="entry name" value="Transferase(Phosphotransferase) domain 1"/>
    <property type="match status" value="1"/>
</dbReference>
<dbReference type="Gene3D" id="3.30.200.20">
    <property type="entry name" value="Phosphorylase Kinase, domain 1"/>
    <property type="match status" value="1"/>
</dbReference>
<keyword evidence="5 19" id="KW-0732">Signal</keyword>
<dbReference type="Proteomes" id="UP000596660">
    <property type="component" value="Unplaced"/>
</dbReference>
<feature type="domain" description="Protein kinase" evidence="20">
    <location>
        <begin position="301"/>
        <end position="577"/>
    </location>
</feature>
<dbReference type="GO" id="GO:0042742">
    <property type="term" value="P:defense response to bacterium"/>
    <property type="evidence" value="ECO:0007669"/>
    <property type="project" value="TreeGrafter"/>
</dbReference>
<dbReference type="GeneID" id="110709997"/>
<feature type="region of interest" description="Disordered" evidence="17">
    <location>
        <begin position="592"/>
        <end position="615"/>
    </location>
</feature>
<evidence type="ECO:0000256" key="17">
    <source>
        <dbReference type="SAM" id="MobiDB-lite"/>
    </source>
</evidence>
<evidence type="ECO:0000256" key="5">
    <source>
        <dbReference type="ARBA" id="ARBA00022729"/>
    </source>
</evidence>
<keyword evidence="3" id="KW-0808">Transferase</keyword>
<feature type="compositionally biased region" description="Pro residues" evidence="17">
    <location>
        <begin position="118"/>
        <end position="129"/>
    </location>
</feature>
<dbReference type="PANTHER" id="PTHR27002:SF1050">
    <property type="entry name" value="CYSTEINE-RICH RECEPTOR-LIKE PROTEIN KINASE 5"/>
    <property type="match status" value="1"/>
</dbReference>
<keyword evidence="6" id="KW-0677">Repeat</keyword>
<dbReference type="GO" id="GO:0004674">
    <property type="term" value="F:protein serine/threonine kinase activity"/>
    <property type="evidence" value="ECO:0007669"/>
    <property type="project" value="UniProtKB-KW"/>
</dbReference>
<evidence type="ECO:0000259" key="20">
    <source>
        <dbReference type="PROSITE" id="PS50011"/>
    </source>
</evidence>
<evidence type="ECO:0000256" key="18">
    <source>
        <dbReference type="SAM" id="Phobius"/>
    </source>
</evidence>
<evidence type="ECO:0000256" key="14">
    <source>
        <dbReference type="ARBA" id="ARBA00047558"/>
    </source>
</evidence>
<keyword evidence="4 18" id="KW-0812">Transmembrane</keyword>
<evidence type="ECO:0000256" key="8">
    <source>
        <dbReference type="ARBA" id="ARBA00022777"/>
    </source>
</evidence>
<dbReference type="SUPFAM" id="SSF56112">
    <property type="entry name" value="Protein kinase-like (PK-like)"/>
    <property type="match status" value="1"/>
</dbReference>
<comment type="subcellular location">
    <subcellularLocation>
        <location evidence="1">Membrane</location>
        <topology evidence="1">Single-pass membrane protein</topology>
    </subcellularLocation>
</comment>
<evidence type="ECO:0000256" key="19">
    <source>
        <dbReference type="SAM" id="SignalP"/>
    </source>
</evidence>
<evidence type="ECO:0000313" key="21">
    <source>
        <dbReference type="EnsemblPlants" id="AUR62036637-RA:cds"/>
    </source>
</evidence>
<feature type="compositionally biased region" description="Low complexity" evidence="17">
    <location>
        <begin position="594"/>
        <end position="615"/>
    </location>
</feature>
<dbReference type="Pfam" id="PF07714">
    <property type="entry name" value="PK_Tyr_Ser-Thr"/>
    <property type="match status" value="1"/>
</dbReference>
<dbReference type="PROSITE" id="PS00107">
    <property type="entry name" value="PROTEIN_KINASE_ATP"/>
    <property type="match status" value="1"/>
</dbReference>
<evidence type="ECO:0000256" key="7">
    <source>
        <dbReference type="ARBA" id="ARBA00022741"/>
    </source>
</evidence>
<protein>
    <recommendedName>
        <fullName evidence="20">Protein kinase domain-containing protein</fullName>
    </recommendedName>
</protein>
<dbReference type="OrthoDB" id="4062651at2759"/>
<comment type="catalytic activity">
    <reaction evidence="15">
        <text>L-threonyl-[protein] + ATP = O-phospho-L-threonyl-[protein] + ADP + H(+)</text>
        <dbReference type="Rhea" id="RHEA:46608"/>
        <dbReference type="Rhea" id="RHEA-COMP:11060"/>
        <dbReference type="Rhea" id="RHEA-COMP:11605"/>
        <dbReference type="ChEBI" id="CHEBI:15378"/>
        <dbReference type="ChEBI" id="CHEBI:30013"/>
        <dbReference type="ChEBI" id="CHEBI:30616"/>
        <dbReference type="ChEBI" id="CHEBI:61977"/>
        <dbReference type="ChEBI" id="CHEBI:456216"/>
    </reaction>
</comment>
<evidence type="ECO:0000256" key="2">
    <source>
        <dbReference type="ARBA" id="ARBA00022527"/>
    </source>
</evidence>
<dbReference type="KEGG" id="cqi:110709997"/>
<dbReference type="InterPro" id="IPR011009">
    <property type="entry name" value="Kinase-like_dom_sf"/>
</dbReference>
<evidence type="ECO:0000256" key="15">
    <source>
        <dbReference type="ARBA" id="ARBA00047951"/>
    </source>
</evidence>
<dbReference type="PROSITE" id="PS50011">
    <property type="entry name" value="PROTEIN_KINASE_DOM"/>
    <property type="match status" value="1"/>
</dbReference>
<evidence type="ECO:0000256" key="1">
    <source>
        <dbReference type="ARBA" id="ARBA00004167"/>
    </source>
</evidence>
<dbReference type="InterPro" id="IPR001245">
    <property type="entry name" value="Ser-Thr/Tyr_kinase_cat_dom"/>
</dbReference>
<keyword evidence="13" id="KW-0325">Glycoprotein</keyword>
<reference evidence="21" key="2">
    <citation type="submission" date="2021-03" db="UniProtKB">
        <authorList>
            <consortium name="EnsemblPlants"/>
        </authorList>
    </citation>
    <scope>IDENTIFICATION</scope>
</reference>
<dbReference type="InterPro" id="IPR000719">
    <property type="entry name" value="Prot_kinase_dom"/>
</dbReference>
<accession>A0A803MWQ7</accession>
<proteinExistence type="predicted"/>
<reference evidence="21" key="1">
    <citation type="journal article" date="2017" name="Nature">
        <title>The genome of Chenopodium quinoa.</title>
        <authorList>
            <person name="Jarvis D.E."/>
            <person name="Ho Y.S."/>
            <person name="Lightfoot D.J."/>
            <person name="Schmoeckel S.M."/>
            <person name="Li B."/>
            <person name="Borm T.J.A."/>
            <person name="Ohyanagi H."/>
            <person name="Mineta K."/>
            <person name="Michell C.T."/>
            <person name="Saber N."/>
            <person name="Kharbatia N.M."/>
            <person name="Rupper R.R."/>
            <person name="Sharp A.R."/>
            <person name="Dally N."/>
            <person name="Boughton B.A."/>
            <person name="Woo Y.H."/>
            <person name="Gao G."/>
            <person name="Schijlen E.G.W.M."/>
            <person name="Guo X."/>
            <person name="Momin A.A."/>
            <person name="Negrao S."/>
            <person name="Al-Babili S."/>
            <person name="Gehring C."/>
            <person name="Roessner U."/>
            <person name="Jung C."/>
            <person name="Murphy K."/>
            <person name="Arold S.T."/>
            <person name="Gojobori T."/>
            <person name="van der Linden C.G."/>
            <person name="van Loo E.N."/>
            <person name="Jellen E.N."/>
            <person name="Maughan P.J."/>
            <person name="Tester M."/>
        </authorList>
    </citation>
    <scope>NUCLEOTIDE SEQUENCE [LARGE SCALE GENOMIC DNA]</scope>
    <source>
        <strain evidence="21">cv. PI 614886</strain>
    </source>
</reference>
<evidence type="ECO:0000256" key="13">
    <source>
        <dbReference type="ARBA" id="ARBA00023180"/>
    </source>
</evidence>
<gene>
    <name evidence="21" type="primary">LOC110709997</name>
</gene>
<dbReference type="SMART" id="SM00220">
    <property type="entry name" value="S_TKc"/>
    <property type="match status" value="1"/>
</dbReference>
<evidence type="ECO:0000256" key="10">
    <source>
        <dbReference type="ARBA" id="ARBA00022989"/>
    </source>
</evidence>
<keyword evidence="12" id="KW-0675">Receptor</keyword>
<keyword evidence="7 16" id="KW-0547">Nucleotide-binding</keyword>
<dbReference type="GO" id="GO:0005524">
    <property type="term" value="F:ATP binding"/>
    <property type="evidence" value="ECO:0007669"/>
    <property type="project" value="UniProtKB-UniRule"/>
</dbReference>
<keyword evidence="22" id="KW-1185">Reference proteome</keyword>
<feature type="compositionally biased region" description="Low complexity" evidence="17">
    <location>
        <begin position="130"/>
        <end position="144"/>
    </location>
</feature>
<keyword evidence="10 18" id="KW-1133">Transmembrane helix</keyword>
<keyword evidence="8" id="KW-0418">Kinase</keyword>
<dbReference type="EnsemblPlants" id="AUR62036637-RA">
    <property type="protein sequence ID" value="AUR62036637-RA:cds"/>
    <property type="gene ID" value="AUR62036637"/>
</dbReference>
<feature type="region of interest" description="Disordered" evidence="17">
    <location>
        <begin position="118"/>
        <end position="157"/>
    </location>
</feature>
<dbReference type="RefSeq" id="XP_021743949.1">
    <property type="nucleotide sequence ID" value="XM_021888257.1"/>
</dbReference>
<sequence>MAKLCVLVIMLGITWLSLPIVQSQSGICWEKYDQCVSNNLNSTEPQFDKSSPSFNITEFICCDLLRQSAVNEKQCFCNVNTFITENPSFAPNVTLVLGACGIADSVASLNAFCQDVQVPPPTSTQPPPSDISSITPPTPTGATSPPSPQTHLPPSESPAKKVKLQVIVPAIVAPLAVITMACVIFGLYLCKRKHTTEQNVANNTQYALPTQPPVPLPVTIVTDNPNKGAIYTAIPNSLGTLKHNADCYIIIPYDLRYVILNELAPSALPPLALVPSPGDYIIKADSLQYDVATLQAATNNFSEDHVIGRGGFGVVYKGSLSDGQEIAVKRLSRTSNQGDKEFKNEVLLLAKLQHRNLVRLVGFCLTEHEKLLLYEFVPNKSLDYFLFDSQKRGQLNWSARYNIIKGIARGMLYLHEDSPDRILHRDLKAANVLLDIEMNPKIADFGMARICAFDQTHIDTSRVVGTYGYMAVEYLLHGQFSIKSDVYSFGVLVLEIVSGRKVGDVIYQSGGSLKLLSHAWSCWLDREPLKLLDSMLRNTYSNHEVIKCIHLGLLCVQEDINKRPTMATIVHMLNSYSAADGTLSTPQSPAFLYSSSSDQSTTRRSNTDSTPWSQN</sequence>
<dbReference type="AlphaFoldDB" id="A0A803MWQ7"/>
<keyword evidence="2" id="KW-0723">Serine/threonine-protein kinase</keyword>
<feature type="signal peptide" evidence="19">
    <location>
        <begin position="1"/>
        <end position="23"/>
    </location>
</feature>
<organism evidence="21 22">
    <name type="scientific">Chenopodium quinoa</name>
    <name type="common">Quinoa</name>
    <dbReference type="NCBI Taxonomy" id="63459"/>
    <lineage>
        <taxon>Eukaryota</taxon>
        <taxon>Viridiplantae</taxon>
        <taxon>Streptophyta</taxon>
        <taxon>Embryophyta</taxon>
        <taxon>Tracheophyta</taxon>
        <taxon>Spermatophyta</taxon>
        <taxon>Magnoliopsida</taxon>
        <taxon>eudicotyledons</taxon>
        <taxon>Gunneridae</taxon>
        <taxon>Pentapetalae</taxon>
        <taxon>Caryophyllales</taxon>
        <taxon>Chenopodiaceae</taxon>
        <taxon>Chenopodioideae</taxon>
        <taxon>Atripliceae</taxon>
        <taxon>Chenopodium</taxon>
    </lineage>
</organism>
<evidence type="ECO:0000256" key="9">
    <source>
        <dbReference type="ARBA" id="ARBA00022840"/>
    </source>
</evidence>
<dbReference type="PROSITE" id="PS00108">
    <property type="entry name" value="PROTEIN_KINASE_ST"/>
    <property type="match status" value="1"/>
</dbReference>
<evidence type="ECO:0000256" key="4">
    <source>
        <dbReference type="ARBA" id="ARBA00022692"/>
    </source>
</evidence>
<evidence type="ECO:0000313" key="22">
    <source>
        <dbReference type="Proteomes" id="UP000596660"/>
    </source>
</evidence>